<dbReference type="InterPro" id="IPR046848">
    <property type="entry name" value="E_motif"/>
</dbReference>
<dbReference type="SUPFAM" id="SSF48452">
    <property type="entry name" value="TPR-like"/>
    <property type="match status" value="1"/>
</dbReference>
<dbReference type="Pfam" id="PF13041">
    <property type="entry name" value="PPR_2"/>
    <property type="match status" value="4"/>
</dbReference>
<evidence type="ECO:0000313" key="3">
    <source>
        <dbReference type="EMBL" id="CAK9237314.1"/>
    </source>
</evidence>
<evidence type="ECO:0000256" key="1">
    <source>
        <dbReference type="ARBA" id="ARBA00022737"/>
    </source>
</evidence>
<reference evidence="3" key="1">
    <citation type="submission" date="2024-02" db="EMBL/GenBank/DDBJ databases">
        <authorList>
            <consortium name="ELIXIR-Norway"/>
            <consortium name="Elixir Norway"/>
        </authorList>
    </citation>
    <scope>NUCLEOTIDE SEQUENCE</scope>
</reference>
<feature type="repeat" description="PPR" evidence="2">
    <location>
        <begin position="329"/>
        <end position="363"/>
    </location>
</feature>
<evidence type="ECO:0000256" key="2">
    <source>
        <dbReference type="PROSITE-ProRule" id="PRU00708"/>
    </source>
</evidence>
<feature type="repeat" description="PPR" evidence="2">
    <location>
        <begin position="461"/>
        <end position="495"/>
    </location>
</feature>
<sequence length="614" mass="68995">MCSVARESFLIPVRWSCPYYLQQQQQQHKSSAAWGEKAVASRLLRRLCAPPSVLLHHAQQLLHPLAALPTAQWIETNSALKRHGGSGGNRRKVIKERWREFFANPSQWWDHRLEKEDTRHPDFTHKETKDALWLDSNANPPWVVMELAAMAPNTVQLSIFSWNVRLAKYVKGGQPHKTMELFQQMQDEGMIPDKFTFVRVLNACARLRALEEGRHIHSQIIQSGCKSDVYVANSLIDMYANCGSIEDSWRVFNSLPKRDVVIWNAMIFGLTKCAQAHKALALSEQMRREKVNPDTVTFMGLLNACASVAALEEGRDVEQQIVQYGCESDVFVCNSLVDMYAKCGSIEDARRVFNRMHRRDTVAWSTMILGYMKYGEGHKALELFKQMQWDEVQPDPITFTGVLNACASIVALEEGRHVHDQIIKHGYESVVFVANGLIHMYAKCGSIEDAEKVFNKMSTRDVVSWTAMLHGFAMHGHDKEALGHYELMCEEGVEINSITIVCLLSACSHAGLVDEGLHFFHSMGSVFGITATVEHYACVVDLLGRAGHLQEADDLINTMSCEPNVAVWKALLGACRIHGNVEMGERIAKHVLELDPGNASGYVLLSNIYAAADK</sequence>
<dbReference type="Pfam" id="PF20431">
    <property type="entry name" value="E_motif"/>
    <property type="match status" value="1"/>
</dbReference>
<dbReference type="EMBL" id="OZ019901">
    <property type="protein sequence ID" value="CAK9237314.1"/>
    <property type="molecule type" value="Genomic_DNA"/>
</dbReference>
<name>A0ABP0V493_9BRYO</name>
<dbReference type="InterPro" id="IPR002885">
    <property type="entry name" value="PPR_rpt"/>
</dbReference>
<dbReference type="NCBIfam" id="TIGR00756">
    <property type="entry name" value="PPR"/>
    <property type="match status" value="6"/>
</dbReference>
<dbReference type="Proteomes" id="UP001497512">
    <property type="component" value="Chromosome 9"/>
</dbReference>
<accession>A0ABP0V493</accession>
<dbReference type="PANTHER" id="PTHR47926:SF455">
    <property type="entry name" value="PENTACOTRIPEPTIDE-REPEAT REGION OF PRORP DOMAIN-CONTAINING PROTEIN"/>
    <property type="match status" value="1"/>
</dbReference>
<keyword evidence="4" id="KW-1185">Reference proteome</keyword>
<dbReference type="PANTHER" id="PTHR47926">
    <property type="entry name" value="PENTATRICOPEPTIDE REPEAT-CONTAINING PROTEIN"/>
    <property type="match status" value="1"/>
</dbReference>
<keyword evidence="1" id="KW-0677">Repeat</keyword>
<evidence type="ECO:0008006" key="5">
    <source>
        <dbReference type="Google" id="ProtNLM"/>
    </source>
</evidence>
<feature type="repeat" description="PPR" evidence="2">
    <location>
        <begin position="259"/>
        <end position="293"/>
    </location>
</feature>
<evidence type="ECO:0000313" key="4">
    <source>
        <dbReference type="Proteomes" id="UP001497512"/>
    </source>
</evidence>
<organism evidence="3 4">
    <name type="scientific">Sphagnum troendelagicum</name>
    <dbReference type="NCBI Taxonomy" id="128251"/>
    <lineage>
        <taxon>Eukaryota</taxon>
        <taxon>Viridiplantae</taxon>
        <taxon>Streptophyta</taxon>
        <taxon>Embryophyta</taxon>
        <taxon>Bryophyta</taxon>
        <taxon>Sphagnophytina</taxon>
        <taxon>Sphagnopsida</taxon>
        <taxon>Sphagnales</taxon>
        <taxon>Sphagnaceae</taxon>
        <taxon>Sphagnum</taxon>
    </lineage>
</organism>
<dbReference type="Gene3D" id="1.25.40.10">
    <property type="entry name" value="Tetratricopeptide repeat domain"/>
    <property type="match status" value="4"/>
</dbReference>
<proteinExistence type="predicted"/>
<feature type="repeat" description="PPR" evidence="2">
    <location>
        <begin position="228"/>
        <end position="258"/>
    </location>
</feature>
<feature type="repeat" description="PPR" evidence="2">
    <location>
        <begin position="158"/>
        <end position="192"/>
    </location>
</feature>
<dbReference type="InterPro" id="IPR011990">
    <property type="entry name" value="TPR-like_helical_dom_sf"/>
</dbReference>
<dbReference type="PROSITE" id="PS51375">
    <property type="entry name" value="PPR"/>
    <property type="match status" value="6"/>
</dbReference>
<feature type="repeat" description="PPR" evidence="2">
    <location>
        <begin position="193"/>
        <end position="227"/>
    </location>
</feature>
<gene>
    <name evidence="3" type="ORF">CSSPTR1EN2_LOCUS23641</name>
</gene>
<dbReference type="InterPro" id="IPR046960">
    <property type="entry name" value="PPR_At4g14850-like_plant"/>
</dbReference>
<protein>
    <recommendedName>
        <fullName evidence="5">Pentatricopeptide repeat-containing protein</fullName>
    </recommendedName>
</protein>